<dbReference type="SMART" id="SM00267">
    <property type="entry name" value="GGDEF"/>
    <property type="match status" value="1"/>
</dbReference>
<feature type="transmembrane region" description="Helical" evidence="3">
    <location>
        <begin position="36"/>
        <end position="55"/>
    </location>
</feature>
<dbReference type="InterPro" id="IPR000700">
    <property type="entry name" value="PAS-assoc_C"/>
</dbReference>
<dbReference type="FunFam" id="3.30.70.270:FF:000001">
    <property type="entry name" value="Diguanylate cyclase domain protein"/>
    <property type="match status" value="1"/>
</dbReference>
<protein>
    <recommendedName>
        <fullName evidence="1">diguanylate cyclase</fullName>
        <ecNumber evidence="1">2.7.7.65</ecNumber>
    </recommendedName>
</protein>
<organism evidence="7 8">
    <name type="scientific">Solidesulfovibrio magneticus (strain ATCC 700980 / DSM 13731 / RS-1)</name>
    <name type="common">Desulfovibrio magneticus</name>
    <dbReference type="NCBI Taxonomy" id="573370"/>
    <lineage>
        <taxon>Bacteria</taxon>
        <taxon>Pseudomonadati</taxon>
        <taxon>Thermodesulfobacteriota</taxon>
        <taxon>Desulfovibrionia</taxon>
        <taxon>Desulfovibrionales</taxon>
        <taxon>Desulfovibrionaceae</taxon>
        <taxon>Solidesulfovibrio</taxon>
    </lineage>
</organism>
<evidence type="ECO:0000313" key="8">
    <source>
        <dbReference type="Proteomes" id="UP000009071"/>
    </source>
</evidence>
<feature type="transmembrane region" description="Helical" evidence="3">
    <location>
        <begin position="93"/>
        <end position="111"/>
    </location>
</feature>
<dbReference type="PROSITE" id="PS50113">
    <property type="entry name" value="PAC"/>
    <property type="match status" value="1"/>
</dbReference>
<dbReference type="GO" id="GO:0052621">
    <property type="term" value="F:diguanylate cyclase activity"/>
    <property type="evidence" value="ECO:0007669"/>
    <property type="project" value="UniProtKB-EC"/>
</dbReference>
<dbReference type="InterPro" id="IPR000014">
    <property type="entry name" value="PAS"/>
</dbReference>
<dbReference type="PANTHER" id="PTHR45138:SF9">
    <property type="entry name" value="DIGUANYLATE CYCLASE DGCM-RELATED"/>
    <property type="match status" value="1"/>
</dbReference>
<dbReference type="GO" id="GO:1902201">
    <property type="term" value="P:negative regulation of bacterial-type flagellum-dependent cell motility"/>
    <property type="evidence" value="ECO:0007669"/>
    <property type="project" value="TreeGrafter"/>
</dbReference>
<dbReference type="KEGG" id="dma:DMR_37490"/>
<dbReference type="Pfam" id="PF00989">
    <property type="entry name" value="PAS"/>
    <property type="match status" value="1"/>
</dbReference>
<sequence length="519" mass="56508">MDQRSLILSLAIGSFVFAGLLYIFQRNKPREQRIPFWITAKCLQGVGSLCLYFMTPAPPEFPIVAAPLLLTGCAYESWALFAICGHPVSRRTHLWTAAIILVLTLAAAGLGQPWRMAMLPALHAIFYALPAWALLANQKRELSLRVVLGGCFVLLAAVFTAQSALALCGLAPVPSLDAVIPAAVYVMLLVSGFSLLLLAQQKSDEALERARRSLREQDAQYRFIVDNALEGIVALDRDGRVTFLNRRMAEMVGYRVEEVLGKPYLDFLAEDQFADATAKQAERTQGLDGVYERCLLRKDGGRKWVQVSARAVLDAAGHYAGAFSVIIDIDARKRTETALTASNKRLAEQSLLDGLTGIANRRRFDEALAREYRRHARGGASLSLVLIDIDHFKAFNDRYGHLHGDACLRQVAGVLRQNVTRAGDLVARYGGEEFACILAETDAPSAAAMAERLRQAVAALDIPHEASPTACRVTISCGAATVRCLPGGSPLELLARADEQLYRAKAAGRDQAAAESCAN</sequence>
<proteinExistence type="predicted"/>
<feature type="transmembrane region" description="Helical" evidence="3">
    <location>
        <begin position="61"/>
        <end position="81"/>
    </location>
</feature>
<keyword evidence="3" id="KW-0812">Transmembrane</keyword>
<name>C4XMB2_SOLM1</name>
<accession>C4XMB2</accession>
<comment type="catalytic activity">
    <reaction evidence="2">
        <text>2 GTP = 3',3'-c-di-GMP + 2 diphosphate</text>
        <dbReference type="Rhea" id="RHEA:24898"/>
        <dbReference type="ChEBI" id="CHEBI:33019"/>
        <dbReference type="ChEBI" id="CHEBI:37565"/>
        <dbReference type="ChEBI" id="CHEBI:58805"/>
        <dbReference type="EC" id="2.7.7.65"/>
    </reaction>
</comment>
<dbReference type="PROSITE" id="PS50887">
    <property type="entry name" value="GGDEF"/>
    <property type="match status" value="1"/>
</dbReference>
<dbReference type="RefSeq" id="WP_015862381.1">
    <property type="nucleotide sequence ID" value="NC_012796.1"/>
</dbReference>
<dbReference type="PROSITE" id="PS50112">
    <property type="entry name" value="PAS"/>
    <property type="match status" value="1"/>
</dbReference>
<dbReference type="PANTHER" id="PTHR45138">
    <property type="entry name" value="REGULATORY COMPONENTS OF SENSORY TRANSDUCTION SYSTEM"/>
    <property type="match status" value="1"/>
</dbReference>
<evidence type="ECO:0000259" key="4">
    <source>
        <dbReference type="PROSITE" id="PS50112"/>
    </source>
</evidence>
<feature type="domain" description="GGDEF" evidence="6">
    <location>
        <begin position="380"/>
        <end position="517"/>
    </location>
</feature>
<reference evidence="7 8" key="1">
    <citation type="journal article" date="2009" name="Genome Res.">
        <title>Whole genome sequence of Desulfovibrio magneticus strain RS-1 revealed common gene clusters in magnetotactic bacteria.</title>
        <authorList>
            <person name="Nakazawa H."/>
            <person name="Arakaki A."/>
            <person name="Narita-Yamada S."/>
            <person name="Yashiro I."/>
            <person name="Jinno K."/>
            <person name="Aoki N."/>
            <person name="Tsuruyama A."/>
            <person name="Okamura Y."/>
            <person name="Tanikawa S."/>
            <person name="Fujita N."/>
            <person name="Takeyama H."/>
            <person name="Matsunaga T."/>
        </authorList>
    </citation>
    <scope>NUCLEOTIDE SEQUENCE [LARGE SCALE GENOMIC DNA]</scope>
    <source>
        <strain evidence="8">ATCC 700980 / DSM 13731 / RS-1</strain>
    </source>
</reference>
<dbReference type="InterPro" id="IPR029787">
    <property type="entry name" value="Nucleotide_cyclase"/>
</dbReference>
<dbReference type="AlphaFoldDB" id="C4XMB2"/>
<dbReference type="SUPFAM" id="SSF55073">
    <property type="entry name" value="Nucleotide cyclase"/>
    <property type="match status" value="1"/>
</dbReference>
<dbReference type="eggNOG" id="COG3706">
    <property type="taxonomic scope" value="Bacteria"/>
</dbReference>
<keyword evidence="3" id="KW-1133">Transmembrane helix</keyword>
<feature type="transmembrane region" description="Helical" evidence="3">
    <location>
        <begin position="178"/>
        <end position="199"/>
    </location>
</feature>
<dbReference type="STRING" id="573370.DMR_37490"/>
<dbReference type="GO" id="GO:0043709">
    <property type="term" value="P:cell adhesion involved in single-species biofilm formation"/>
    <property type="evidence" value="ECO:0007669"/>
    <property type="project" value="TreeGrafter"/>
</dbReference>
<dbReference type="NCBIfam" id="TIGR00229">
    <property type="entry name" value="sensory_box"/>
    <property type="match status" value="1"/>
</dbReference>
<evidence type="ECO:0000256" key="2">
    <source>
        <dbReference type="ARBA" id="ARBA00034247"/>
    </source>
</evidence>
<keyword evidence="3" id="KW-0472">Membrane</keyword>
<dbReference type="InterPro" id="IPR050469">
    <property type="entry name" value="Diguanylate_Cyclase"/>
</dbReference>
<feature type="transmembrane region" description="Helical" evidence="3">
    <location>
        <begin position="117"/>
        <end position="135"/>
    </location>
</feature>
<evidence type="ECO:0000259" key="6">
    <source>
        <dbReference type="PROSITE" id="PS50887"/>
    </source>
</evidence>
<dbReference type="SUPFAM" id="SSF55785">
    <property type="entry name" value="PYP-like sensor domain (PAS domain)"/>
    <property type="match status" value="1"/>
</dbReference>
<dbReference type="InterPro" id="IPR035965">
    <property type="entry name" value="PAS-like_dom_sf"/>
</dbReference>
<dbReference type="CDD" id="cd00130">
    <property type="entry name" value="PAS"/>
    <property type="match status" value="1"/>
</dbReference>
<dbReference type="GO" id="GO:0006355">
    <property type="term" value="P:regulation of DNA-templated transcription"/>
    <property type="evidence" value="ECO:0007669"/>
    <property type="project" value="InterPro"/>
</dbReference>
<dbReference type="GO" id="GO:0005886">
    <property type="term" value="C:plasma membrane"/>
    <property type="evidence" value="ECO:0007669"/>
    <property type="project" value="TreeGrafter"/>
</dbReference>
<evidence type="ECO:0000256" key="1">
    <source>
        <dbReference type="ARBA" id="ARBA00012528"/>
    </source>
</evidence>
<feature type="transmembrane region" description="Helical" evidence="3">
    <location>
        <begin position="147"/>
        <end position="172"/>
    </location>
</feature>
<evidence type="ECO:0000256" key="3">
    <source>
        <dbReference type="SAM" id="Phobius"/>
    </source>
</evidence>
<feature type="domain" description="PAS" evidence="4">
    <location>
        <begin position="217"/>
        <end position="271"/>
    </location>
</feature>
<gene>
    <name evidence="7" type="ordered locus">DMR_37490</name>
</gene>
<dbReference type="SMART" id="SM00086">
    <property type="entry name" value="PAC"/>
    <property type="match status" value="1"/>
</dbReference>
<feature type="transmembrane region" description="Helical" evidence="3">
    <location>
        <begin position="6"/>
        <end position="24"/>
    </location>
</feature>
<dbReference type="Pfam" id="PF00990">
    <property type="entry name" value="GGDEF"/>
    <property type="match status" value="1"/>
</dbReference>
<dbReference type="EC" id="2.7.7.65" evidence="1"/>
<keyword evidence="8" id="KW-1185">Reference proteome</keyword>
<dbReference type="HOGENOM" id="CLU_000445_11_1_7"/>
<dbReference type="InterPro" id="IPR043128">
    <property type="entry name" value="Rev_trsase/Diguanyl_cyclase"/>
</dbReference>
<dbReference type="EMBL" id="AP010904">
    <property type="protein sequence ID" value="BAH77240.1"/>
    <property type="molecule type" value="Genomic_DNA"/>
</dbReference>
<evidence type="ECO:0000259" key="5">
    <source>
        <dbReference type="PROSITE" id="PS50113"/>
    </source>
</evidence>
<dbReference type="InterPro" id="IPR013767">
    <property type="entry name" value="PAS_fold"/>
</dbReference>
<dbReference type="OrthoDB" id="9783076at2"/>
<dbReference type="CDD" id="cd01949">
    <property type="entry name" value="GGDEF"/>
    <property type="match status" value="1"/>
</dbReference>
<dbReference type="Gene3D" id="3.30.70.270">
    <property type="match status" value="1"/>
</dbReference>
<dbReference type="Gene3D" id="3.30.450.20">
    <property type="entry name" value="PAS domain"/>
    <property type="match status" value="1"/>
</dbReference>
<dbReference type="SMART" id="SM00091">
    <property type="entry name" value="PAS"/>
    <property type="match status" value="1"/>
</dbReference>
<dbReference type="InterPro" id="IPR000160">
    <property type="entry name" value="GGDEF_dom"/>
</dbReference>
<feature type="domain" description="PAC" evidence="5">
    <location>
        <begin position="289"/>
        <end position="341"/>
    </location>
</feature>
<evidence type="ECO:0000313" key="7">
    <source>
        <dbReference type="EMBL" id="BAH77240.1"/>
    </source>
</evidence>
<dbReference type="InterPro" id="IPR001610">
    <property type="entry name" value="PAC"/>
</dbReference>
<dbReference type="NCBIfam" id="TIGR00254">
    <property type="entry name" value="GGDEF"/>
    <property type="match status" value="1"/>
</dbReference>
<dbReference type="Proteomes" id="UP000009071">
    <property type="component" value="Chromosome"/>
</dbReference>